<feature type="compositionally biased region" description="Polar residues" evidence="1">
    <location>
        <begin position="442"/>
        <end position="451"/>
    </location>
</feature>
<feature type="compositionally biased region" description="Pro residues" evidence="1">
    <location>
        <begin position="544"/>
        <end position="554"/>
    </location>
</feature>
<protein>
    <submittedName>
        <fullName evidence="3">Roundabout-like protein 2</fullName>
    </submittedName>
</protein>
<sequence length="999" mass="108089">MDKGESITAHYGQGPVMRVARGKGFSRRPPPESSRTPCGRILWNGAKVITGRYKNGLYGWSLAADEVVMSTQRTWDAMMGIYLYMFRDWSIGSKGCGKGPEKTTLIQEAWFVWVLVGTIGGTLWLALCVFSIWLFRRRRRNNKKKMAQNGMYSAAYGGLQSDLASLLDCGHKEGTQLGDPSGGGQLYSAASVSGPHSKTYYQRPPGGPCPPPPPSASSVAPYATTTLINKGVNPQPRQGQTLEAPGGGFRPINHAYVHSSNSGSGDSCHKPDMMRSSDSNTDNSRPNTGHYSYAAGCCAHEHCEGLASPSSDSGSVTTDENGIQVKRPHKYSRIAGPSCYNCPSCAGGKQGQQAHMNLAELLPPPPEHPPPHHEMMMVGPGARPAGNDLGSCSLQRRNPHAYLYGNETPGPNMAETRFIENRCSPASACSCPQPPHERMRGTLNNNGNPMTPYSDMEYPVHSHGNHAHSLHNAPHHPYPRYNDGLHQDGGSGGGSGGGGPGNGYGCERPYSPKLLNTGGGSSSGSNRCQSPVSCHNCGSSYPPQQQPPPPPAPPSSSSSSNNSQQHHHLKQQQPQQQQYNPNNNPHYHYHNNHTDPRMIQSQGSGVYSPVGGAYNHQPVALHGYRIPPMEAEYKSPEEEEGGVSMDRACQSSLPSLANDCLQAGYGRRPVSPPSEDHHDYGVESDLEGQQRIDCPTTPDSSVNGDGGSASGSMQLAWPSATEDDTDSASHDDSDHVTHAKDGDGGTNNIDENDDDDDDDDSSSDSSFLADADFASAVARAAQLSGLTVVGTTVTDPKSSGNAKKYRKHRNPPARPHSPYSTDSNMSAVVHKPYPKSERKKQLMEQARKYGQRKDGAMQSMDIEEAELDLPAYHRPYYPTFPLHHGGSVRAVLSDNEGGGDYSGPASFLYPQLHDLHPSPYLRSSNAEPGFAASSDVSKRSKKNLNCPGCYCRYYSATYIGGPNRRTRDPRRRETGKLLVNPFIFNHCNHLPAELDNPRW</sequence>
<dbReference type="Proteomes" id="UP000762676">
    <property type="component" value="Unassembled WGS sequence"/>
</dbReference>
<keyword evidence="2" id="KW-0812">Transmembrane</keyword>
<feature type="compositionally biased region" description="Polar residues" evidence="1">
    <location>
        <begin position="276"/>
        <end position="287"/>
    </location>
</feature>
<keyword evidence="4" id="KW-1185">Reference proteome</keyword>
<feature type="compositionally biased region" description="Acidic residues" evidence="1">
    <location>
        <begin position="750"/>
        <end position="762"/>
    </location>
</feature>
<feature type="compositionally biased region" description="Low complexity" evidence="1">
    <location>
        <begin position="555"/>
        <end position="564"/>
    </location>
</feature>
<dbReference type="AlphaFoldDB" id="A0AAV4GB04"/>
<feature type="region of interest" description="Disordered" evidence="1">
    <location>
        <begin position="687"/>
        <end position="766"/>
    </location>
</feature>
<gene>
    <name evidence="3" type="ORF">ElyMa_002350100</name>
</gene>
<feature type="compositionally biased region" description="Gly residues" evidence="1">
    <location>
        <begin position="487"/>
        <end position="504"/>
    </location>
</feature>
<keyword evidence="2" id="KW-1133">Transmembrane helix</keyword>
<evidence type="ECO:0000256" key="1">
    <source>
        <dbReference type="SAM" id="MobiDB-lite"/>
    </source>
</evidence>
<feature type="region of interest" description="Disordered" evidence="1">
    <location>
        <begin position="791"/>
        <end position="827"/>
    </location>
</feature>
<organism evidence="3 4">
    <name type="scientific">Elysia marginata</name>
    <dbReference type="NCBI Taxonomy" id="1093978"/>
    <lineage>
        <taxon>Eukaryota</taxon>
        <taxon>Metazoa</taxon>
        <taxon>Spiralia</taxon>
        <taxon>Lophotrochozoa</taxon>
        <taxon>Mollusca</taxon>
        <taxon>Gastropoda</taxon>
        <taxon>Heterobranchia</taxon>
        <taxon>Euthyneura</taxon>
        <taxon>Panpulmonata</taxon>
        <taxon>Sacoglossa</taxon>
        <taxon>Placobranchoidea</taxon>
        <taxon>Plakobranchidae</taxon>
        <taxon>Elysia</taxon>
    </lineage>
</organism>
<name>A0AAV4GB04_9GAST</name>
<feature type="compositionally biased region" description="Basic and acidic residues" evidence="1">
    <location>
        <begin position="727"/>
        <end position="743"/>
    </location>
</feature>
<accession>A0AAV4GB04</accession>
<proteinExistence type="predicted"/>
<feature type="compositionally biased region" description="Basic residues" evidence="1">
    <location>
        <begin position="463"/>
        <end position="478"/>
    </location>
</feature>
<keyword evidence="2" id="KW-0472">Membrane</keyword>
<feature type="compositionally biased region" description="Pro residues" evidence="1">
    <location>
        <begin position="205"/>
        <end position="215"/>
    </location>
</feature>
<comment type="caution">
    <text evidence="3">The sequence shown here is derived from an EMBL/GenBank/DDBJ whole genome shotgun (WGS) entry which is preliminary data.</text>
</comment>
<feature type="compositionally biased region" description="Polar residues" evidence="1">
    <location>
        <begin position="526"/>
        <end position="538"/>
    </location>
</feature>
<feature type="transmembrane region" description="Helical" evidence="2">
    <location>
        <begin position="110"/>
        <end position="135"/>
    </location>
</feature>
<reference evidence="3 4" key="1">
    <citation type="journal article" date="2021" name="Elife">
        <title>Chloroplast acquisition without the gene transfer in kleptoplastic sea slugs, Plakobranchus ocellatus.</title>
        <authorList>
            <person name="Maeda T."/>
            <person name="Takahashi S."/>
            <person name="Yoshida T."/>
            <person name="Shimamura S."/>
            <person name="Takaki Y."/>
            <person name="Nagai Y."/>
            <person name="Toyoda A."/>
            <person name="Suzuki Y."/>
            <person name="Arimoto A."/>
            <person name="Ishii H."/>
            <person name="Satoh N."/>
            <person name="Nishiyama T."/>
            <person name="Hasebe M."/>
            <person name="Maruyama T."/>
            <person name="Minagawa J."/>
            <person name="Obokata J."/>
            <person name="Shigenobu S."/>
        </authorList>
    </citation>
    <scope>NUCLEOTIDE SEQUENCE [LARGE SCALE GENOMIC DNA]</scope>
</reference>
<feature type="region of interest" description="Disordered" evidence="1">
    <location>
        <begin position="197"/>
        <end position="287"/>
    </location>
</feature>
<evidence type="ECO:0000313" key="3">
    <source>
        <dbReference type="EMBL" id="GFR81846.1"/>
    </source>
</evidence>
<evidence type="ECO:0000256" key="2">
    <source>
        <dbReference type="SAM" id="Phobius"/>
    </source>
</evidence>
<feature type="compositionally biased region" description="Low complexity" evidence="1">
    <location>
        <begin position="571"/>
        <end position="586"/>
    </location>
</feature>
<feature type="region of interest" description="Disordered" evidence="1">
    <location>
        <begin position="437"/>
        <end position="611"/>
    </location>
</feature>
<dbReference type="EMBL" id="BMAT01004859">
    <property type="protein sequence ID" value="GFR81846.1"/>
    <property type="molecule type" value="Genomic_DNA"/>
</dbReference>
<evidence type="ECO:0000313" key="4">
    <source>
        <dbReference type="Proteomes" id="UP000762676"/>
    </source>
</evidence>